<dbReference type="OrthoDB" id="5102063at2759"/>
<dbReference type="PANTHER" id="PTHR10837">
    <property type="entry name" value="PEPTIDYLARGININE DEIMINASE"/>
    <property type="match status" value="1"/>
</dbReference>
<dbReference type="EMBL" id="QRBI01000008">
    <property type="protein sequence ID" value="RMC22917.1"/>
    <property type="molecule type" value="Genomic_DNA"/>
</dbReference>
<accession>A0A3M0LVI1</accession>
<gene>
    <name evidence="2" type="ORF">DUI87_00074</name>
</gene>
<dbReference type="GO" id="GO:0005634">
    <property type="term" value="C:nucleus"/>
    <property type="evidence" value="ECO:0007669"/>
    <property type="project" value="TreeGrafter"/>
</dbReference>
<dbReference type="STRING" id="333673.A0A3M0LVI1"/>
<proteinExistence type="predicted"/>
<evidence type="ECO:0000313" key="3">
    <source>
        <dbReference type="Proteomes" id="UP000269221"/>
    </source>
</evidence>
<dbReference type="GO" id="GO:0004668">
    <property type="term" value="F:protein-arginine deiminase activity"/>
    <property type="evidence" value="ECO:0007669"/>
    <property type="project" value="InterPro"/>
</dbReference>
<reference evidence="2 3" key="1">
    <citation type="submission" date="2018-07" db="EMBL/GenBank/DDBJ databases">
        <title>A high quality draft genome assembly of the barn swallow (H. rustica rustica).</title>
        <authorList>
            <person name="Formenti G."/>
            <person name="Chiara M."/>
            <person name="Poveda L."/>
            <person name="Francoijs K.-J."/>
            <person name="Bonisoli-Alquati A."/>
            <person name="Canova L."/>
            <person name="Gianfranceschi L."/>
            <person name="Horner D.S."/>
            <person name="Saino N."/>
        </authorList>
    </citation>
    <scope>NUCLEOTIDE SEQUENCE [LARGE SCALE GENOMIC DNA]</scope>
    <source>
        <strain evidence="2">Chelidonia</strain>
        <tissue evidence="2">Blood</tissue>
    </source>
</reference>
<dbReference type="AlphaFoldDB" id="A0A3M0LVI1"/>
<protein>
    <recommendedName>
        <fullName evidence="1">Protein-arginine deiminase (PAD) N-terminal domain-containing protein</fullName>
    </recommendedName>
</protein>
<name>A0A3M0LVI1_HIRRU</name>
<dbReference type="SUPFAM" id="SSF49503">
    <property type="entry name" value="Cupredoxins"/>
    <property type="match status" value="1"/>
</dbReference>
<dbReference type="PANTHER" id="PTHR10837:SF11">
    <property type="entry name" value="PROTEIN-ARGININE DEIMINASE TYPE-1"/>
    <property type="match status" value="1"/>
</dbReference>
<evidence type="ECO:0000313" key="2">
    <source>
        <dbReference type="EMBL" id="RMC22917.1"/>
    </source>
</evidence>
<dbReference type="GO" id="GO:0005509">
    <property type="term" value="F:calcium ion binding"/>
    <property type="evidence" value="ECO:0007669"/>
    <property type="project" value="InterPro"/>
</dbReference>
<feature type="domain" description="Protein-arginine deiminase (PAD) N-terminal" evidence="1">
    <location>
        <begin position="1"/>
        <end position="110"/>
    </location>
</feature>
<dbReference type="InterPro" id="IPR013732">
    <property type="entry name" value="PAD_N"/>
</dbReference>
<dbReference type="InterPro" id="IPR038685">
    <property type="entry name" value="PAD_N_sf"/>
</dbReference>
<dbReference type="InterPro" id="IPR004303">
    <property type="entry name" value="PAD"/>
</dbReference>
<dbReference type="Gene3D" id="2.60.40.1860">
    <property type="entry name" value="Protein-arginine deiminase, N-terminal domain"/>
    <property type="match status" value="1"/>
</dbReference>
<dbReference type="GO" id="GO:0005737">
    <property type="term" value="C:cytoplasm"/>
    <property type="evidence" value="ECO:0007669"/>
    <property type="project" value="InterPro"/>
</dbReference>
<organism evidence="2 3">
    <name type="scientific">Hirundo rustica rustica</name>
    <dbReference type="NCBI Taxonomy" id="333673"/>
    <lineage>
        <taxon>Eukaryota</taxon>
        <taxon>Metazoa</taxon>
        <taxon>Chordata</taxon>
        <taxon>Craniata</taxon>
        <taxon>Vertebrata</taxon>
        <taxon>Euteleostomi</taxon>
        <taxon>Archelosauria</taxon>
        <taxon>Archosauria</taxon>
        <taxon>Dinosauria</taxon>
        <taxon>Saurischia</taxon>
        <taxon>Theropoda</taxon>
        <taxon>Coelurosauria</taxon>
        <taxon>Aves</taxon>
        <taxon>Neognathae</taxon>
        <taxon>Neoaves</taxon>
        <taxon>Telluraves</taxon>
        <taxon>Australaves</taxon>
        <taxon>Passeriformes</taxon>
        <taxon>Sylvioidea</taxon>
        <taxon>Hirundinidae</taxon>
        <taxon>Hirundo</taxon>
    </lineage>
</organism>
<keyword evidence="3" id="KW-1185">Reference proteome</keyword>
<dbReference type="InterPro" id="IPR008972">
    <property type="entry name" value="Cupredoxin"/>
</dbReference>
<dbReference type="Proteomes" id="UP000269221">
    <property type="component" value="Unassembled WGS sequence"/>
</dbReference>
<evidence type="ECO:0000259" key="1">
    <source>
        <dbReference type="Pfam" id="PF08526"/>
    </source>
</evidence>
<sequence>MAPRHVVPMSTGRAARGVCVTGTEVHLDTRRSTPSGAATFDVHATPAVTVHIIHSPATKPTADARWPVDPDIEVVLTIDATSRAVDDNQVKISYYDGAGRELAVSWLYLTCVEIRGEESWVRESDSQVS</sequence>
<dbReference type="Pfam" id="PF08526">
    <property type="entry name" value="PAD_N"/>
    <property type="match status" value="1"/>
</dbReference>
<comment type="caution">
    <text evidence="2">The sequence shown here is derived from an EMBL/GenBank/DDBJ whole genome shotgun (WGS) entry which is preliminary data.</text>
</comment>